<dbReference type="GO" id="GO:0008836">
    <property type="term" value="F:diaminopimelate decarboxylase activity"/>
    <property type="evidence" value="ECO:0007669"/>
    <property type="project" value="InterPro"/>
</dbReference>
<dbReference type="OrthoDB" id="9802241at2"/>
<evidence type="ECO:0000256" key="3">
    <source>
        <dbReference type="ARBA" id="ARBA00022898"/>
    </source>
</evidence>
<dbReference type="Gene3D" id="3.20.20.10">
    <property type="entry name" value="Alanine racemase"/>
    <property type="match status" value="1"/>
</dbReference>
<keyword evidence="8" id="KW-1185">Reference proteome</keyword>
<dbReference type="PROSITE" id="PS00878">
    <property type="entry name" value="ODR_DC_2_1"/>
    <property type="match status" value="1"/>
</dbReference>
<dbReference type="InterPro" id="IPR009006">
    <property type="entry name" value="Ala_racemase/Decarboxylase_C"/>
</dbReference>
<name>A0A1T4P0P9_9BACT</name>
<evidence type="ECO:0000256" key="2">
    <source>
        <dbReference type="ARBA" id="ARBA00022793"/>
    </source>
</evidence>
<dbReference type="RefSeq" id="WP_078790121.1">
    <property type="nucleotide sequence ID" value="NZ_FUWR01000008.1"/>
</dbReference>
<accession>A0A1T4P0P9</accession>
<dbReference type="InterPro" id="IPR000183">
    <property type="entry name" value="Orn/DAP/Arg_de-COase"/>
</dbReference>
<dbReference type="SUPFAM" id="SSF50621">
    <property type="entry name" value="Alanine racemase C-terminal domain-like"/>
    <property type="match status" value="1"/>
</dbReference>
<keyword evidence="4" id="KW-0456">Lyase</keyword>
<dbReference type="PRINTS" id="PR01181">
    <property type="entry name" value="DAPDCRBXLASE"/>
</dbReference>
<reference evidence="8" key="1">
    <citation type="submission" date="2017-02" db="EMBL/GenBank/DDBJ databases">
        <authorList>
            <person name="Varghese N."/>
            <person name="Submissions S."/>
        </authorList>
    </citation>
    <scope>NUCLEOTIDE SEQUENCE [LARGE SCALE GENOMIC DNA]</scope>
    <source>
        <strain evidence="8">ATCC BAA-34</strain>
    </source>
</reference>
<dbReference type="InterPro" id="IPR022653">
    <property type="entry name" value="De-COase2_pyr-phos_BS"/>
</dbReference>
<dbReference type="CDD" id="cd06828">
    <property type="entry name" value="PLPDE_III_DapDC"/>
    <property type="match status" value="1"/>
</dbReference>
<dbReference type="Pfam" id="PF02784">
    <property type="entry name" value="Orn_Arg_deC_N"/>
    <property type="match status" value="1"/>
</dbReference>
<dbReference type="AlphaFoldDB" id="A0A1T4P0P9"/>
<dbReference type="InterPro" id="IPR002986">
    <property type="entry name" value="DAP_deCOOHase_LysA"/>
</dbReference>
<evidence type="ECO:0000256" key="4">
    <source>
        <dbReference type="ARBA" id="ARBA00023239"/>
    </source>
</evidence>
<keyword evidence="2" id="KW-0210">Decarboxylase</keyword>
<dbReference type="InterPro" id="IPR029066">
    <property type="entry name" value="PLP-binding_barrel"/>
</dbReference>
<dbReference type="Gene3D" id="2.40.37.10">
    <property type="entry name" value="Lyase, Ornithine Decarboxylase, Chain A, domain 1"/>
    <property type="match status" value="1"/>
</dbReference>
<evidence type="ECO:0000259" key="6">
    <source>
        <dbReference type="Pfam" id="PF02784"/>
    </source>
</evidence>
<sequence>MSIKQFGPTKLDATIIPQIAKQWGTPVYLHDQNYIENSCQQLLNMPNAFGLHVRYAMKANSDRTVLRVVTSKGLDLDCSSLDEAARAHAAGVPFSRMMLTTQEVPSGEERTELEAMVKAGLKYNVCSMLQFNLIADFAKANQIDLSMRVHPGAAGGGESATRDTGSEYSCFGVHLNDVPTVKAKADEMGLRFTQVHVHIGSGGDPEKWRQNIDRELGFVKTYFPEATTVSFGGGLKVARMPGEKQADIASLGAYAKQRIEEFKAATGRELQMEIEPGTFVVANSGHIITRIIDKKLTNELNFLIVDGGMELLTRPLLYGSEHPIAIVRQDGTLLSSEYDQTPTAGLKSFGIVGRCCESGDSVRLDNDGNIVPVLIAEPEIGDYVVIGGTGAYSESMSPENYNSHRKPGAVMKTRSSELVQIRKKQVRAQLTENELDVQL</sequence>
<organism evidence="7 8">
    <name type="scientific">Trichlorobacter thiogenes</name>
    <dbReference type="NCBI Taxonomy" id="115783"/>
    <lineage>
        <taxon>Bacteria</taxon>
        <taxon>Pseudomonadati</taxon>
        <taxon>Thermodesulfobacteriota</taxon>
        <taxon>Desulfuromonadia</taxon>
        <taxon>Geobacterales</taxon>
        <taxon>Geobacteraceae</taxon>
        <taxon>Trichlorobacter</taxon>
    </lineage>
</organism>
<dbReference type="EMBL" id="FUWR01000008">
    <property type="protein sequence ID" value="SJZ85190.1"/>
    <property type="molecule type" value="Genomic_DNA"/>
</dbReference>
<dbReference type="PANTHER" id="PTHR43727:SF2">
    <property type="entry name" value="GROUP IV DECARBOXYLASE"/>
    <property type="match status" value="1"/>
</dbReference>
<gene>
    <name evidence="7" type="ORF">SAMN02745119_01823</name>
</gene>
<dbReference type="SUPFAM" id="SSF51419">
    <property type="entry name" value="PLP-binding barrel"/>
    <property type="match status" value="1"/>
</dbReference>
<dbReference type="GO" id="GO:0009089">
    <property type="term" value="P:lysine biosynthetic process via diaminopimelate"/>
    <property type="evidence" value="ECO:0007669"/>
    <property type="project" value="InterPro"/>
</dbReference>
<feature type="modified residue" description="N6-(pyridoxal phosphate)lysine" evidence="5">
    <location>
        <position position="58"/>
    </location>
</feature>
<protein>
    <submittedName>
        <fullName evidence="7">Diaminopimelate decarboxylase</fullName>
    </submittedName>
</protein>
<dbReference type="PRINTS" id="PR01179">
    <property type="entry name" value="ODADCRBXLASE"/>
</dbReference>
<dbReference type="Proteomes" id="UP000190102">
    <property type="component" value="Unassembled WGS sequence"/>
</dbReference>
<dbReference type="PANTHER" id="PTHR43727">
    <property type="entry name" value="DIAMINOPIMELATE DECARBOXYLASE"/>
    <property type="match status" value="1"/>
</dbReference>
<evidence type="ECO:0000313" key="7">
    <source>
        <dbReference type="EMBL" id="SJZ85190.1"/>
    </source>
</evidence>
<evidence type="ECO:0000313" key="8">
    <source>
        <dbReference type="Proteomes" id="UP000190102"/>
    </source>
</evidence>
<evidence type="ECO:0000256" key="5">
    <source>
        <dbReference type="PIRSR" id="PIRSR600183-50"/>
    </source>
</evidence>
<comment type="cofactor">
    <cofactor evidence="1 5">
        <name>pyridoxal 5'-phosphate</name>
        <dbReference type="ChEBI" id="CHEBI:597326"/>
    </cofactor>
</comment>
<feature type="active site" description="Proton donor" evidence="5">
    <location>
        <position position="356"/>
    </location>
</feature>
<proteinExistence type="predicted"/>
<dbReference type="InterPro" id="IPR022644">
    <property type="entry name" value="De-COase2_N"/>
</dbReference>
<evidence type="ECO:0000256" key="1">
    <source>
        <dbReference type="ARBA" id="ARBA00001933"/>
    </source>
</evidence>
<keyword evidence="3 5" id="KW-0663">Pyridoxal phosphate</keyword>
<dbReference type="STRING" id="115783.SAMN02745119_01823"/>
<feature type="domain" description="Orn/DAP/Arg decarboxylase 2 N-terminal" evidence="6">
    <location>
        <begin position="43"/>
        <end position="282"/>
    </location>
</feature>